<gene>
    <name evidence="2" type="ORF">BJY01DRAFT_216346</name>
</gene>
<reference evidence="2 3" key="1">
    <citation type="submission" date="2024-07" db="EMBL/GenBank/DDBJ databases">
        <title>Section-level genome sequencing and comparative genomics of Aspergillus sections Usti and Cavernicolus.</title>
        <authorList>
            <consortium name="Lawrence Berkeley National Laboratory"/>
            <person name="Nybo J.L."/>
            <person name="Vesth T.C."/>
            <person name="Theobald S."/>
            <person name="Frisvad J.C."/>
            <person name="Larsen T.O."/>
            <person name="Kjaerboelling I."/>
            <person name="Rothschild-Mancinelli K."/>
            <person name="Lyhne E.K."/>
            <person name="Kogle M.E."/>
            <person name="Barry K."/>
            <person name="Clum A."/>
            <person name="Na H."/>
            <person name="Ledsgaard L."/>
            <person name="Lin J."/>
            <person name="Lipzen A."/>
            <person name="Kuo A."/>
            <person name="Riley R."/>
            <person name="Mondo S."/>
            <person name="Labutti K."/>
            <person name="Haridas S."/>
            <person name="Pangalinan J."/>
            <person name="Salamov A.A."/>
            <person name="Simmons B.A."/>
            <person name="Magnuson J.K."/>
            <person name="Chen J."/>
            <person name="Drula E."/>
            <person name="Henrissat B."/>
            <person name="Wiebenga A."/>
            <person name="Lubbers R.J."/>
            <person name="Gomes A.C."/>
            <person name="Makela M.R."/>
            <person name="Stajich J."/>
            <person name="Grigoriev I.V."/>
            <person name="Mortensen U.H."/>
            <person name="De Vries R.P."/>
            <person name="Baker S.E."/>
            <person name="Andersen M.R."/>
        </authorList>
    </citation>
    <scope>NUCLEOTIDE SEQUENCE [LARGE SCALE GENOMIC DNA]</scope>
    <source>
        <strain evidence="2 3">CBS 123904</strain>
    </source>
</reference>
<feature type="transmembrane region" description="Helical" evidence="1">
    <location>
        <begin position="37"/>
        <end position="54"/>
    </location>
</feature>
<sequence>MIHRPQYVMSSTNFDLISFLAGLRRFLGPGLDSSFDLLYFLQSTVLIGVLFVSIL</sequence>
<protein>
    <submittedName>
        <fullName evidence="2">Uncharacterized protein</fullName>
    </submittedName>
</protein>
<keyword evidence="1" id="KW-0812">Transmembrane</keyword>
<keyword evidence="1" id="KW-1133">Transmembrane helix</keyword>
<evidence type="ECO:0000256" key="1">
    <source>
        <dbReference type="SAM" id="Phobius"/>
    </source>
</evidence>
<organism evidence="2 3">
    <name type="scientific">Aspergillus pseudoustus</name>
    <dbReference type="NCBI Taxonomy" id="1810923"/>
    <lineage>
        <taxon>Eukaryota</taxon>
        <taxon>Fungi</taxon>
        <taxon>Dikarya</taxon>
        <taxon>Ascomycota</taxon>
        <taxon>Pezizomycotina</taxon>
        <taxon>Eurotiomycetes</taxon>
        <taxon>Eurotiomycetidae</taxon>
        <taxon>Eurotiales</taxon>
        <taxon>Aspergillaceae</taxon>
        <taxon>Aspergillus</taxon>
        <taxon>Aspergillus subgen. Nidulantes</taxon>
    </lineage>
</organism>
<evidence type="ECO:0000313" key="2">
    <source>
        <dbReference type="EMBL" id="KAL2842770.1"/>
    </source>
</evidence>
<proteinExistence type="predicted"/>
<comment type="caution">
    <text evidence="2">The sequence shown here is derived from an EMBL/GenBank/DDBJ whole genome shotgun (WGS) entry which is preliminary data.</text>
</comment>
<evidence type="ECO:0000313" key="3">
    <source>
        <dbReference type="Proteomes" id="UP001610446"/>
    </source>
</evidence>
<dbReference type="EMBL" id="JBFXLU010000096">
    <property type="protein sequence ID" value="KAL2842770.1"/>
    <property type="molecule type" value="Genomic_DNA"/>
</dbReference>
<name>A0ABR4JRW5_9EURO</name>
<keyword evidence="1" id="KW-0472">Membrane</keyword>
<accession>A0ABR4JRW5</accession>
<keyword evidence="3" id="KW-1185">Reference proteome</keyword>
<dbReference type="Proteomes" id="UP001610446">
    <property type="component" value="Unassembled WGS sequence"/>
</dbReference>